<organism evidence="1 2">
    <name type="scientific">Vibrio variabilis</name>
    <dbReference type="NCBI Taxonomy" id="990271"/>
    <lineage>
        <taxon>Bacteria</taxon>
        <taxon>Pseudomonadati</taxon>
        <taxon>Pseudomonadota</taxon>
        <taxon>Gammaproteobacteria</taxon>
        <taxon>Vibrionales</taxon>
        <taxon>Vibrionaceae</taxon>
        <taxon>Vibrio</taxon>
    </lineage>
</organism>
<dbReference type="Pfam" id="PF02353">
    <property type="entry name" value="CMAS"/>
    <property type="match status" value="1"/>
</dbReference>
<proteinExistence type="predicted"/>
<dbReference type="InterPro" id="IPR029063">
    <property type="entry name" value="SAM-dependent_MTases_sf"/>
</dbReference>
<dbReference type="EMBL" id="BBMS01000045">
    <property type="protein sequence ID" value="GAL28546.1"/>
    <property type="molecule type" value="Genomic_DNA"/>
</dbReference>
<dbReference type="InterPro" id="IPR050723">
    <property type="entry name" value="CFA/CMAS"/>
</dbReference>
<comment type="caution">
    <text evidence="1">The sequence shown here is derived from an EMBL/GenBank/DDBJ whole genome shotgun (WGS) entry which is preliminary data.</text>
</comment>
<dbReference type="PANTHER" id="PTHR43667:SF2">
    <property type="entry name" value="FATTY ACID C-METHYL TRANSFERASE"/>
    <property type="match status" value="1"/>
</dbReference>
<dbReference type="PANTHER" id="PTHR43667">
    <property type="entry name" value="CYCLOPROPANE-FATTY-ACYL-PHOSPHOLIPID SYNTHASE"/>
    <property type="match status" value="1"/>
</dbReference>
<reference evidence="2" key="2">
    <citation type="submission" date="2014-09" db="EMBL/GenBank/DDBJ databases">
        <authorList>
            <consortium name="NBRP consortium"/>
            <person name="Sawabe T."/>
            <person name="Meirelles P."/>
            <person name="Nakanishi M."/>
            <person name="Sayaka M."/>
            <person name="Hattori M."/>
            <person name="Ohkuma M."/>
        </authorList>
    </citation>
    <scope>NUCLEOTIDE SEQUENCE [LARGE SCALE GENOMIC DNA]</scope>
    <source>
        <strain evidence="2">JCM 19239</strain>
    </source>
</reference>
<keyword evidence="1" id="KW-0489">Methyltransferase</keyword>
<keyword evidence="2" id="KW-1185">Reference proteome</keyword>
<dbReference type="GO" id="GO:0032259">
    <property type="term" value="P:methylation"/>
    <property type="evidence" value="ECO:0007669"/>
    <property type="project" value="UniProtKB-KW"/>
</dbReference>
<evidence type="ECO:0000313" key="2">
    <source>
        <dbReference type="Proteomes" id="UP000029223"/>
    </source>
</evidence>
<dbReference type="EC" id="2.1.1.79" evidence="1"/>
<reference evidence="2" key="1">
    <citation type="submission" date="2014-09" db="EMBL/GenBank/DDBJ databases">
        <title>Vibrio variabilis JCM 19239. (C206) whole genome shotgun sequence.</title>
        <authorList>
            <person name="Sawabe T."/>
            <person name="Meirelles P."/>
            <person name="Nakanishi M."/>
            <person name="Sayaka M."/>
            <person name="Hattori M."/>
            <person name="Ohkuma M."/>
        </authorList>
    </citation>
    <scope>NUCLEOTIDE SEQUENCE [LARGE SCALE GENOMIC DNA]</scope>
    <source>
        <strain evidence="2">JCM 19239</strain>
    </source>
</reference>
<dbReference type="Gene3D" id="3.40.50.150">
    <property type="entry name" value="Vaccinia Virus protein VP39"/>
    <property type="match status" value="1"/>
</dbReference>
<dbReference type="GO" id="GO:0008825">
    <property type="term" value="F:cyclopropane-fatty-acyl-phospholipid synthase activity"/>
    <property type="evidence" value="ECO:0007669"/>
    <property type="project" value="UniProtKB-EC"/>
</dbReference>
<evidence type="ECO:0000313" key="1">
    <source>
        <dbReference type="EMBL" id="GAL28546.1"/>
    </source>
</evidence>
<accession>A0ABQ0JIG1</accession>
<dbReference type="SUPFAM" id="SSF53335">
    <property type="entry name" value="S-adenosyl-L-methionine-dependent methyltransferases"/>
    <property type="match status" value="1"/>
</dbReference>
<protein>
    <submittedName>
        <fullName evidence="1">Cyclopropane-fatty-acyl-phospholipid synthase</fullName>
        <ecNumber evidence="1">2.1.1.79</ecNumber>
    </submittedName>
</protein>
<dbReference type="Proteomes" id="UP000029223">
    <property type="component" value="Unassembled WGS sequence"/>
</dbReference>
<name>A0ABQ0JIG1_9VIBR</name>
<gene>
    <name evidence="1" type="ORF">JCM19239_3223</name>
</gene>
<keyword evidence="1" id="KW-0808">Transferase</keyword>
<sequence>MEQANLFNDLLYGSGIEINGSNPWDIQINSTETFERILLDGSLGFGEAYMDGLWDCDDLAELINRLLRANIADKFDAMMAVRLGAAVGKQKFMNLFNPQNITQSKDSVRHHYDIGNDLYTSMLDKRLTYTCGYWRYTDCLEQAQEDNLISSAVS</sequence>